<evidence type="ECO:0000313" key="2">
    <source>
        <dbReference type="EMBL" id="KZM22463.1"/>
    </source>
</evidence>
<evidence type="ECO:0000313" key="3">
    <source>
        <dbReference type="Proteomes" id="UP000076837"/>
    </source>
</evidence>
<gene>
    <name evidence="2" type="ORF">ST47_g6356</name>
</gene>
<evidence type="ECO:0000256" key="1">
    <source>
        <dbReference type="SAM" id="MobiDB-lite"/>
    </source>
</evidence>
<organism evidence="2 3">
    <name type="scientific">Didymella rabiei</name>
    <name type="common">Chickpea ascochyta blight fungus</name>
    <name type="synonym">Mycosphaerella rabiei</name>
    <dbReference type="NCBI Taxonomy" id="5454"/>
    <lineage>
        <taxon>Eukaryota</taxon>
        <taxon>Fungi</taxon>
        <taxon>Dikarya</taxon>
        <taxon>Ascomycota</taxon>
        <taxon>Pezizomycotina</taxon>
        <taxon>Dothideomycetes</taxon>
        <taxon>Pleosporomycetidae</taxon>
        <taxon>Pleosporales</taxon>
        <taxon>Pleosporineae</taxon>
        <taxon>Didymellaceae</taxon>
        <taxon>Ascochyta</taxon>
    </lineage>
</organism>
<accession>A0A163CHD6</accession>
<dbReference type="EMBL" id="JYNV01000213">
    <property type="protein sequence ID" value="KZM22463.1"/>
    <property type="molecule type" value="Genomic_DNA"/>
</dbReference>
<comment type="caution">
    <text evidence="2">The sequence shown here is derived from an EMBL/GenBank/DDBJ whole genome shotgun (WGS) entry which is preliminary data.</text>
</comment>
<name>A0A163CHD6_DIDRA</name>
<reference evidence="2 3" key="1">
    <citation type="journal article" date="2016" name="Sci. Rep.">
        <title>Draft genome sequencing and secretome analysis of fungal phytopathogen Ascochyta rabiei provides insight into the necrotrophic effector repertoire.</title>
        <authorList>
            <person name="Verma S."/>
            <person name="Gazara R.K."/>
            <person name="Nizam S."/>
            <person name="Parween S."/>
            <person name="Chattopadhyay D."/>
            <person name="Verma P.K."/>
        </authorList>
    </citation>
    <scope>NUCLEOTIDE SEQUENCE [LARGE SCALE GENOMIC DNA]</scope>
    <source>
        <strain evidence="2 3">ArDII</strain>
    </source>
</reference>
<protein>
    <submittedName>
        <fullName evidence="2">Uncharacterized protein</fullName>
    </submittedName>
</protein>
<feature type="region of interest" description="Disordered" evidence="1">
    <location>
        <begin position="166"/>
        <end position="199"/>
    </location>
</feature>
<keyword evidence="3" id="KW-1185">Reference proteome</keyword>
<sequence>MTFSNLPALTAWHLHLHGSSGFRDVQASDMLRYRPSLEFSPTSIPPQITPLVPYKPQDHPIAQQPSNYDRKDYAVAQSNLSVSELQSRLRSLLDFARWANNRERASVTLGSFLRQVQEQRAELETKMEDQTSTAVMSFLECLLHLVPNTPDQPCATRDDFYESPDPFLDVKGARKDKAPESLQVTRRHERPSSTTSVDTPFLTTSQQLAVGTNENTIGRDQKTAKTWSEQEIIGLLNEPTQQHPLTAYRVSHVSTGTKRISLQIQISAFINSSGAISFDHAKGLQKEMQAGIETLALTVKEGECYSAEILLHPILTNSTFLQTDQKKNIFSKAQDGSSEDWQTQTVDYEMMGLSADAVKVNLPASMHTSSAMTGSHHITTLHEGCVSYDYFKAAANAPVAANREFEMQAYEQNVGPNNTNKTPLKVVVDKISNTRADVCNIPIKGKGPQLMARKKRTSVEPGTDHFLSLLELIRKK</sequence>
<dbReference type="AlphaFoldDB" id="A0A163CHD6"/>
<proteinExistence type="predicted"/>
<dbReference type="Proteomes" id="UP000076837">
    <property type="component" value="Unassembled WGS sequence"/>
</dbReference>